<protein>
    <submittedName>
        <fullName evidence="1">Uncharacterized protein</fullName>
    </submittedName>
</protein>
<dbReference type="STRING" id="320771.Cflav_PD5139"/>
<dbReference type="EMBL" id="ABOX02000004">
    <property type="protein sequence ID" value="EEF62504.1"/>
    <property type="molecule type" value="Genomic_DNA"/>
</dbReference>
<sequence length="44" mass="4808">MAYDVFGYVGLVRGFNSVVPMGLEISNADFRVSNLKALTVDNAR</sequence>
<evidence type="ECO:0000313" key="2">
    <source>
        <dbReference type="Proteomes" id="UP000003688"/>
    </source>
</evidence>
<gene>
    <name evidence="1" type="ORF">Cflav_PD5139</name>
</gene>
<dbReference type="Proteomes" id="UP000003688">
    <property type="component" value="Unassembled WGS sequence"/>
</dbReference>
<accession>B9XC36</accession>
<keyword evidence="2" id="KW-1185">Reference proteome</keyword>
<comment type="caution">
    <text evidence="1">The sequence shown here is derived from an EMBL/GenBank/DDBJ whole genome shotgun (WGS) entry which is preliminary data.</text>
</comment>
<evidence type="ECO:0000313" key="1">
    <source>
        <dbReference type="EMBL" id="EEF62504.1"/>
    </source>
</evidence>
<reference evidence="1 2" key="1">
    <citation type="journal article" date="2011" name="J. Bacteriol.">
        <title>Genome sequence of 'Pedosphaera parvula' Ellin514, an aerobic Verrucomicrobial isolate from pasture soil.</title>
        <authorList>
            <person name="Kant R."/>
            <person name="van Passel M.W."/>
            <person name="Sangwan P."/>
            <person name="Palva A."/>
            <person name="Lucas S."/>
            <person name="Copeland A."/>
            <person name="Lapidus A."/>
            <person name="Glavina Del Rio T."/>
            <person name="Dalin E."/>
            <person name="Tice H."/>
            <person name="Bruce D."/>
            <person name="Goodwin L."/>
            <person name="Pitluck S."/>
            <person name="Chertkov O."/>
            <person name="Larimer F.W."/>
            <person name="Land M.L."/>
            <person name="Hauser L."/>
            <person name="Brettin T.S."/>
            <person name="Detter J.C."/>
            <person name="Han S."/>
            <person name="de Vos W.M."/>
            <person name="Janssen P.H."/>
            <person name="Smidt H."/>
        </authorList>
    </citation>
    <scope>NUCLEOTIDE SEQUENCE [LARGE SCALE GENOMIC DNA]</scope>
    <source>
        <strain evidence="1 2">Ellin514</strain>
    </source>
</reference>
<organism evidence="1 2">
    <name type="scientific">Pedosphaera parvula (strain Ellin514)</name>
    <dbReference type="NCBI Taxonomy" id="320771"/>
    <lineage>
        <taxon>Bacteria</taxon>
        <taxon>Pseudomonadati</taxon>
        <taxon>Verrucomicrobiota</taxon>
        <taxon>Pedosphaerae</taxon>
        <taxon>Pedosphaerales</taxon>
        <taxon>Pedosphaeraceae</taxon>
        <taxon>Pedosphaera</taxon>
    </lineage>
</organism>
<dbReference type="AlphaFoldDB" id="B9XC36"/>
<name>B9XC36_PEDPL</name>
<proteinExistence type="predicted"/>